<reference evidence="1 2" key="1">
    <citation type="submission" date="2022-08" db="EMBL/GenBank/DDBJ databases">
        <title>Reclassification of Massilia species as members of the genera Telluria, Duganella, Pseudoduganella, Mokoshia gen. nov. and Zemynaea gen. nov. using orthogonal and non-orthogonal genome-based approaches.</title>
        <authorList>
            <person name="Bowman J.P."/>
        </authorList>
    </citation>
    <scope>NUCLEOTIDE SEQUENCE [LARGE SCALE GENOMIC DNA]</scope>
    <source>
        <strain evidence="1 2">JCM 31605</strain>
    </source>
</reference>
<dbReference type="RefSeq" id="WP_258821773.1">
    <property type="nucleotide sequence ID" value="NZ_JANUHB010000002.1"/>
</dbReference>
<evidence type="ECO:0000313" key="2">
    <source>
        <dbReference type="Proteomes" id="UP001206126"/>
    </source>
</evidence>
<keyword evidence="2" id="KW-1185">Reference proteome</keyword>
<dbReference type="PANTHER" id="PTHR35370:SF1">
    <property type="entry name" value="TYPE VI SECRETION SYSTEM COMPONENT TSSF1"/>
    <property type="match status" value="1"/>
</dbReference>
<dbReference type="PANTHER" id="PTHR35370">
    <property type="entry name" value="CYTOPLASMIC PROTEIN-RELATED-RELATED"/>
    <property type="match status" value="1"/>
</dbReference>
<dbReference type="InterPro" id="IPR010272">
    <property type="entry name" value="T6SS_TssF"/>
</dbReference>
<accession>A0ABT2D9K0</accession>
<organism evidence="1 2">
    <name type="scientific">Massilia agilis</name>
    <dbReference type="NCBI Taxonomy" id="1811226"/>
    <lineage>
        <taxon>Bacteria</taxon>
        <taxon>Pseudomonadati</taxon>
        <taxon>Pseudomonadota</taxon>
        <taxon>Betaproteobacteria</taxon>
        <taxon>Burkholderiales</taxon>
        <taxon>Oxalobacteraceae</taxon>
        <taxon>Telluria group</taxon>
        <taxon>Massilia</taxon>
    </lineage>
</organism>
<name>A0ABT2D9K0_9BURK</name>
<gene>
    <name evidence="1" type="primary">tssF</name>
    <name evidence="1" type="ORF">NX774_08660</name>
</gene>
<protein>
    <submittedName>
        <fullName evidence="1">Type VI secretion system baseplate subunit TssF</fullName>
    </submittedName>
</protein>
<dbReference type="NCBIfam" id="TIGR03359">
    <property type="entry name" value="VI_chp_6"/>
    <property type="match status" value="1"/>
</dbReference>
<proteinExistence type="predicted"/>
<dbReference type="Pfam" id="PF05947">
    <property type="entry name" value="T6SS_TssF"/>
    <property type="match status" value="1"/>
</dbReference>
<dbReference type="Proteomes" id="UP001206126">
    <property type="component" value="Unassembled WGS sequence"/>
</dbReference>
<dbReference type="EMBL" id="JANUHB010000002">
    <property type="protein sequence ID" value="MCS0807990.1"/>
    <property type="molecule type" value="Genomic_DNA"/>
</dbReference>
<sequence>MDELLRYFEEELGLFGQYAREFRNRFPKPASDLHIAGDTYEDPSVARLIQSVALLSARVRKRLDDDYPKFTEALLESLYPHYLRPMPSYSVAQVTAGEAGQLATLARGTALRSNAVEHTICQFRTVYDVTLGALAVVHAGFSSMVNAPRSLRLPRGVSGCISITIACTNPASHITRDCAGTLRLFVDGEPSLRAALIDALFMRTACAYLQPEPGGSWTRLERVPLRLAGFADDDAMIPSPARSHPAFRLLAEYFAYPEKFNFIDLQLAELLPLLPARCQRFTLHLALSGVPADSAGARLLAPLAHKNLLPGCTPVINLFDKAGVPVQLSHTSADYALVADVAHAGAYEIYSVDQVRLVREGAGGGRVTEFSPLYAVRHDTAQASPRNYWLTRRDDAIAAVSPGHELRVSLIDAEFSPTAAAGATLSTELTCTNRDLPSQLRYGHPEGDLRADGLAGAYPIRMLRRPTPSYRFASGNGAHWRLVTHLALNHAQLTNAGLGDFQKMLALYDLVRTPISQRQVNGIVGLEHGAVRAWVKTLPASTLMPGIAIRMTVDEEAFVGSSLYVFAQVMDRFFALNAQLNCFTQLTLVSEQTGQEIIACPPRTAENTRA</sequence>
<evidence type="ECO:0000313" key="1">
    <source>
        <dbReference type="EMBL" id="MCS0807990.1"/>
    </source>
</evidence>
<comment type="caution">
    <text evidence="1">The sequence shown here is derived from an EMBL/GenBank/DDBJ whole genome shotgun (WGS) entry which is preliminary data.</text>
</comment>
<dbReference type="PIRSF" id="PIRSF028304">
    <property type="entry name" value="UCP028304"/>
    <property type="match status" value="1"/>
</dbReference>